<accession>A0ABM2A356</accession>
<feature type="region of interest" description="Disordered" evidence="5">
    <location>
        <begin position="1"/>
        <end position="42"/>
    </location>
</feature>
<evidence type="ECO:0000313" key="7">
    <source>
        <dbReference type="EnsemblMetazoa" id="AALFPA23_024005.P35777"/>
    </source>
</evidence>
<feature type="transmembrane region" description="Helical" evidence="6">
    <location>
        <begin position="309"/>
        <end position="330"/>
    </location>
</feature>
<evidence type="ECO:0000256" key="1">
    <source>
        <dbReference type="ARBA" id="ARBA00004370"/>
    </source>
</evidence>
<feature type="region of interest" description="Disordered" evidence="5">
    <location>
        <begin position="66"/>
        <end position="208"/>
    </location>
</feature>
<feature type="compositionally biased region" description="Basic and acidic residues" evidence="5">
    <location>
        <begin position="130"/>
        <end position="140"/>
    </location>
</feature>
<protein>
    <submittedName>
        <fullName evidence="7">Uncharacterized protein</fullName>
    </submittedName>
</protein>
<evidence type="ECO:0000256" key="2">
    <source>
        <dbReference type="ARBA" id="ARBA00022692"/>
    </source>
</evidence>
<dbReference type="PANTHER" id="PTHR18843">
    <property type="entry name" value="TORSIN-1A-INTERACTING PROTEIN"/>
    <property type="match status" value="1"/>
</dbReference>
<dbReference type="PANTHER" id="PTHR18843:SF7">
    <property type="entry name" value="LAMINA-ASSOCIATED POLYPEPTIDE 1B ISOFORM 1-RELATED"/>
    <property type="match status" value="1"/>
</dbReference>
<dbReference type="RefSeq" id="XP_062709391.1">
    <property type="nucleotide sequence ID" value="XM_062853407.1"/>
</dbReference>
<name>A0ABM2A356_AEDAL</name>
<feature type="compositionally biased region" description="Polar residues" evidence="5">
    <location>
        <begin position="74"/>
        <end position="92"/>
    </location>
</feature>
<dbReference type="EnsemblMetazoa" id="AALFPA23_024005.R35787">
    <property type="protein sequence ID" value="AALFPA23_024005.P35787"/>
    <property type="gene ID" value="AALFPA23_024005"/>
</dbReference>
<dbReference type="RefSeq" id="XP_062709390.1">
    <property type="nucleotide sequence ID" value="XM_062853406.1"/>
</dbReference>
<dbReference type="InterPro" id="IPR008662">
    <property type="entry name" value="TOIP1/2"/>
</dbReference>
<feature type="compositionally biased region" description="Polar residues" evidence="5">
    <location>
        <begin position="154"/>
        <end position="163"/>
    </location>
</feature>
<keyword evidence="2 6" id="KW-0812">Transmembrane</keyword>
<dbReference type="RefSeq" id="XP_062709392.1">
    <property type="nucleotide sequence ID" value="XM_062853408.1"/>
</dbReference>
<evidence type="ECO:0000256" key="3">
    <source>
        <dbReference type="ARBA" id="ARBA00022989"/>
    </source>
</evidence>
<keyword evidence="3 6" id="KW-1133">Transmembrane helix</keyword>
<feature type="compositionally biased region" description="Basic and acidic residues" evidence="5">
    <location>
        <begin position="94"/>
        <end position="108"/>
    </location>
</feature>
<dbReference type="Gene3D" id="3.40.50.12190">
    <property type="match status" value="1"/>
</dbReference>
<dbReference type="EnsemblMetazoa" id="AALFPA23_024005.R35777">
    <property type="protein sequence ID" value="AALFPA23_024005.P35777"/>
    <property type="gene ID" value="AALFPA23_024005"/>
</dbReference>
<evidence type="ECO:0000256" key="4">
    <source>
        <dbReference type="ARBA" id="ARBA00023136"/>
    </source>
</evidence>
<evidence type="ECO:0000313" key="8">
    <source>
        <dbReference type="Proteomes" id="UP000069940"/>
    </source>
</evidence>
<proteinExistence type="predicted"/>
<evidence type="ECO:0000256" key="6">
    <source>
        <dbReference type="SAM" id="Phobius"/>
    </source>
</evidence>
<dbReference type="RefSeq" id="XP_062709393.1">
    <property type="nucleotide sequence ID" value="XM_062853409.1"/>
</dbReference>
<reference evidence="7" key="2">
    <citation type="submission" date="2025-05" db="UniProtKB">
        <authorList>
            <consortium name="EnsemblMetazoa"/>
        </authorList>
    </citation>
    <scope>IDENTIFICATION</scope>
    <source>
        <strain evidence="7">Foshan</strain>
    </source>
</reference>
<dbReference type="EnsemblMetazoa" id="AALFPA23_024005.R35791">
    <property type="protein sequence ID" value="AALFPA23_024005.P35791"/>
    <property type="gene ID" value="AALFPA23_024005"/>
</dbReference>
<dbReference type="EnsemblMetazoa" id="AALFPA23_024005.R35783">
    <property type="protein sequence ID" value="AALFPA23_024005.P35783"/>
    <property type="gene ID" value="AALFPA23_024005"/>
</dbReference>
<comment type="subcellular location">
    <subcellularLocation>
        <location evidence="1">Membrane</location>
    </subcellularLocation>
</comment>
<evidence type="ECO:0000256" key="5">
    <source>
        <dbReference type="SAM" id="MobiDB-lite"/>
    </source>
</evidence>
<dbReference type="Proteomes" id="UP000069940">
    <property type="component" value="Unassembled WGS sequence"/>
</dbReference>
<organism evidence="7 8">
    <name type="scientific">Aedes albopictus</name>
    <name type="common">Asian tiger mosquito</name>
    <name type="synonym">Stegomyia albopicta</name>
    <dbReference type="NCBI Taxonomy" id="7160"/>
    <lineage>
        <taxon>Eukaryota</taxon>
        <taxon>Metazoa</taxon>
        <taxon>Ecdysozoa</taxon>
        <taxon>Arthropoda</taxon>
        <taxon>Hexapoda</taxon>
        <taxon>Insecta</taxon>
        <taxon>Pterygota</taxon>
        <taxon>Neoptera</taxon>
        <taxon>Endopterygota</taxon>
        <taxon>Diptera</taxon>
        <taxon>Nematocera</taxon>
        <taxon>Culicoidea</taxon>
        <taxon>Culicidae</taxon>
        <taxon>Culicinae</taxon>
        <taxon>Aedini</taxon>
        <taxon>Aedes</taxon>
        <taxon>Stegomyia</taxon>
    </lineage>
</organism>
<keyword evidence="8" id="KW-1185">Reference proteome</keyword>
<dbReference type="EnsemblMetazoa" id="AALFPA23_024005.R35790">
    <property type="protein sequence ID" value="AALFPA23_024005.P35790"/>
    <property type="gene ID" value="AALFPA23_024005"/>
</dbReference>
<dbReference type="GeneID" id="109406026"/>
<dbReference type="EnsemblMetazoa" id="AALFPA23_024005.R35788">
    <property type="protein sequence ID" value="AALFPA23_024005.P35788"/>
    <property type="gene ID" value="AALFPA23_024005"/>
</dbReference>
<reference evidence="8" key="1">
    <citation type="journal article" date="2015" name="Proc. Natl. Acad. Sci. U.S.A.">
        <title>Genome sequence of the Asian Tiger mosquito, Aedes albopictus, reveals insights into its biology, genetics, and evolution.</title>
        <authorList>
            <person name="Chen X.G."/>
            <person name="Jiang X."/>
            <person name="Gu J."/>
            <person name="Xu M."/>
            <person name="Wu Y."/>
            <person name="Deng Y."/>
            <person name="Zhang C."/>
            <person name="Bonizzoni M."/>
            <person name="Dermauw W."/>
            <person name="Vontas J."/>
            <person name="Armbruster P."/>
            <person name="Huang X."/>
            <person name="Yang Y."/>
            <person name="Zhang H."/>
            <person name="He W."/>
            <person name="Peng H."/>
            <person name="Liu Y."/>
            <person name="Wu K."/>
            <person name="Chen J."/>
            <person name="Lirakis M."/>
            <person name="Topalis P."/>
            <person name="Van Leeuwen T."/>
            <person name="Hall A.B."/>
            <person name="Jiang X."/>
            <person name="Thorpe C."/>
            <person name="Mueller R.L."/>
            <person name="Sun C."/>
            <person name="Waterhouse R.M."/>
            <person name="Yan G."/>
            <person name="Tu Z.J."/>
            <person name="Fang X."/>
            <person name="James A.A."/>
        </authorList>
    </citation>
    <scope>NUCLEOTIDE SEQUENCE [LARGE SCALE GENOMIC DNA]</scope>
    <source>
        <strain evidence="8">Foshan</strain>
    </source>
</reference>
<dbReference type="InterPro" id="IPR038599">
    <property type="entry name" value="LAP1C-like_C_sf"/>
</dbReference>
<sequence length="537" mass="60082">MESQSPPKKNEDEATSINKPNDIPGSSKRSTKSPPKQCCPCDDNLNPEVEKRWIKDKNQYLCSKCGAIPPVRSHTPTGNDSLPQSALNSSQLAIEHDKNEFTEREADSSKITGSPQLKPFPGPTARKKLERYQRVQHEQDEATSVSKRKYIACSSESLRSTGVRTRRMESQTPPKQNEDEATSITKPNDIPGSSKRSTKSPPKQCCPCDDNLNPNVEKRWMEVKNQYLCSKCGAIPPARSHTPTGNDSLPQSALNSSQLANLTDEDEDIEHDKNEFTEREADSSKITGSPQLKAIPQVKKDVTHKNSNLWVYFGIPLVIVIVAIGAYYAIGAWYGSNSLKQTGSSCENFLQLRSKYPKMDDGLWSTLIVGVNLSLNQDPGEPATFIFLYNSSSVGEMLLDDVTRIAIDCFGSKGAIWRTSNDFKSTEIAEDYGNVLDRHREELKSKKILVVRDLDQVPPTAAKIFFTICDTYEPLVHKAMIFFTIDISRQPEQVVEQDRSATSIAEDILKGLWRKELQPNTLNPLVVRLTENVFRID</sequence>
<dbReference type="RefSeq" id="XP_062709389.1">
    <property type="nucleotide sequence ID" value="XM_062853405.1"/>
</dbReference>
<dbReference type="RefSeq" id="XP_062709394.1">
    <property type="nucleotide sequence ID" value="XM_062853410.1"/>
</dbReference>
<keyword evidence="4 6" id="KW-0472">Membrane</keyword>